<dbReference type="PRINTS" id="PR00105">
    <property type="entry name" value="C5METTRFRASE"/>
</dbReference>
<dbReference type="PROSITE" id="PS00094">
    <property type="entry name" value="C5_MTASE_1"/>
    <property type="match status" value="1"/>
</dbReference>
<evidence type="ECO:0000256" key="4">
    <source>
        <dbReference type="ARBA" id="ARBA00022747"/>
    </source>
</evidence>
<dbReference type="PANTHER" id="PTHR46098">
    <property type="entry name" value="TRNA (CYTOSINE(38)-C(5))-METHYLTRANSFERASE"/>
    <property type="match status" value="1"/>
</dbReference>
<dbReference type="GO" id="GO:0032259">
    <property type="term" value="P:methylation"/>
    <property type="evidence" value="ECO:0007669"/>
    <property type="project" value="UniProtKB-KW"/>
</dbReference>
<name>A0AAE3J4B8_9FIRM</name>
<dbReference type="GO" id="GO:0009307">
    <property type="term" value="P:DNA restriction-modification system"/>
    <property type="evidence" value="ECO:0007669"/>
    <property type="project" value="UniProtKB-KW"/>
</dbReference>
<evidence type="ECO:0000313" key="8">
    <source>
        <dbReference type="EMBL" id="MCC2188321.1"/>
    </source>
</evidence>
<dbReference type="PANTHER" id="PTHR46098:SF1">
    <property type="entry name" value="TRNA (CYTOSINE(38)-C(5))-METHYLTRANSFERASE"/>
    <property type="match status" value="1"/>
</dbReference>
<gene>
    <name evidence="8" type="ORF">LKD71_00555</name>
</gene>
<dbReference type="NCBIfam" id="TIGR00675">
    <property type="entry name" value="dcm"/>
    <property type="match status" value="1"/>
</dbReference>
<dbReference type="InterPro" id="IPR029063">
    <property type="entry name" value="SAM-dependent_MTases_sf"/>
</dbReference>
<dbReference type="SUPFAM" id="SSF53335">
    <property type="entry name" value="S-adenosyl-L-methionine-dependent methyltransferases"/>
    <property type="match status" value="1"/>
</dbReference>
<comment type="caution">
    <text evidence="8">The sequence shown here is derived from an EMBL/GenBank/DDBJ whole genome shotgun (WGS) entry which is preliminary data.</text>
</comment>
<keyword evidence="4" id="KW-0680">Restriction system</keyword>
<proteinExistence type="inferred from homology"/>
<dbReference type="InterPro" id="IPR001525">
    <property type="entry name" value="C5_MeTfrase"/>
</dbReference>
<dbReference type="Gene3D" id="3.40.50.150">
    <property type="entry name" value="Vaccinia Virus protein VP39"/>
    <property type="match status" value="1"/>
</dbReference>
<keyword evidence="1 5" id="KW-0489">Methyltransferase</keyword>
<dbReference type="Gene3D" id="3.90.120.10">
    <property type="entry name" value="DNA Methylase, subunit A, domain 2"/>
    <property type="match status" value="1"/>
</dbReference>
<comment type="catalytic activity">
    <reaction evidence="7">
        <text>a 2'-deoxycytidine in DNA + S-adenosyl-L-methionine = a 5-methyl-2'-deoxycytidine in DNA + S-adenosyl-L-homocysteine + H(+)</text>
        <dbReference type="Rhea" id="RHEA:13681"/>
        <dbReference type="Rhea" id="RHEA-COMP:11369"/>
        <dbReference type="Rhea" id="RHEA-COMP:11370"/>
        <dbReference type="ChEBI" id="CHEBI:15378"/>
        <dbReference type="ChEBI" id="CHEBI:57856"/>
        <dbReference type="ChEBI" id="CHEBI:59789"/>
        <dbReference type="ChEBI" id="CHEBI:85452"/>
        <dbReference type="ChEBI" id="CHEBI:85454"/>
        <dbReference type="EC" id="2.1.1.37"/>
    </reaction>
</comment>
<keyword evidence="9" id="KW-1185">Reference proteome</keyword>
<sequence>MTATEERPVQILELFGGIGSPRCALRNLKIPTKAIDYVEIDEKAVRSYNNMFSEELLYKTQSVVGWNLKPDILIHGSPCQDFSIAGHQRGADEGSETRSSLMWETIHIIDQMGEWKPKYVIWENVKNVTSKHMIANFVRYQKEMERMGYTNNYDVLDAREFGLPQARERVFTISCLNGEKFDFTSLIRTPMRKISEFLEDNENVPEVYNVTQPSVYNVIGASGIKRATVIKDFAYTITTRQDRTPAQVIDCGSGRYRYLTERECWRLMGYTDKEFETAKAVHERKGRYYMTLYKQAGNSIAVPIFESIFRKIILREEKTKKDDSERQEGDAGR</sequence>
<evidence type="ECO:0000256" key="3">
    <source>
        <dbReference type="ARBA" id="ARBA00022691"/>
    </source>
</evidence>
<evidence type="ECO:0000256" key="5">
    <source>
        <dbReference type="PROSITE-ProRule" id="PRU01016"/>
    </source>
</evidence>
<evidence type="ECO:0000256" key="6">
    <source>
        <dbReference type="RuleBase" id="RU000416"/>
    </source>
</evidence>
<keyword evidence="3 5" id="KW-0949">S-adenosyl-L-methionine</keyword>
<dbReference type="Proteomes" id="UP001197875">
    <property type="component" value="Unassembled WGS sequence"/>
</dbReference>
<dbReference type="RefSeq" id="WP_227613945.1">
    <property type="nucleotide sequence ID" value="NZ_JAJEPR010000001.1"/>
</dbReference>
<comment type="similarity">
    <text evidence="5 6">Belongs to the class I-like SAM-binding methyltransferase superfamily. C5-methyltransferase family.</text>
</comment>
<evidence type="ECO:0000313" key="9">
    <source>
        <dbReference type="Proteomes" id="UP001197875"/>
    </source>
</evidence>
<dbReference type="AlphaFoldDB" id="A0AAE3J4B8"/>
<dbReference type="EC" id="2.1.1.37" evidence="7"/>
<evidence type="ECO:0000256" key="2">
    <source>
        <dbReference type="ARBA" id="ARBA00022679"/>
    </source>
</evidence>
<organism evidence="8 9">
    <name type="scientific">Fusicatenibacter faecihominis</name>
    <dbReference type="NCBI Taxonomy" id="2881276"/>
    <lineage>
        <taxon>Bacteria</taxon>
        <taxon>Bacillati</taxon>
        <taxon>Bacillota</taxon>
        <taxon>Clostridia</taxon>
        <taxon>Lachnospirales</taxon>
        <taxon>Lachnospiraceae</taxon>
        <taxon>Fusicatenibacter</taxon>
    </lineage>
</organism>
<dbReference type="GO" id="GO:0003886">
    <property type="term" value="F:DNA (cytosine-5-)-methyltransferase activity"/>
    <property type="evidence" value="ECO:0007669"/>
    <property type="project" value="UniProtKB-EC"/>
</dbReference>
<accession>A0AAE3J4B8</accession>
<feature type="active site" evidence="5">
    <location>
        <position position="79"/>
    </location>
</feature>
<protein>
    <recommendedName>
        <fullName evidence="7">Cytosine-specific methyltransferase</fullName>
        <ecNumber evidence="7">2.1.1.37</ecNumber>
    </recommendedName>
</protein>
<dbReference type="Pfam" id="PF00145">
    <property type="entry name" value="DNA_methylase"/>
    <property type="match status" value="1"/>
</dbReference>
<reference evidence="8 9" key="1">
    <citation type="submission" date="2021-10" db="EMBL/GenBank/DDBJ databases">
        <title>Anaerobic single-cell dispensing facilitates the cultivation of human gut bacteria.</title>
        <authorList>
            <person name="Afrizal A."/>
        </authorList>
    </citation>
    <scope>NUCLEOTIDE SEQUENCE [LARGE SCALE GENOMIC DNA]</scope>
    <source>
        <strain evidence="8 9">CLA-AA-H277</strain>
    </source>
</reference>
<dbReference type="InterPro" id="IPR018117">
    <property type="entry name" value="C5_DNA_meth_AS"/>
</dbReference>
<dbReference type="EMBL" id="JAJEPR010000001">
    <property type="protein sequence ID" value="MCC2188321.1"/>
    <property type="molecule type" value="Genomic_DNA"/>
</dbReference>
<dbReference type="InterPro" id="IPR050750">
    <property type="entry name" value="C5-MTase"/>
</dbReference>
<keyword evidence="2 5" id="KW-0808">Transferase</keyword>
<dbReference type="PROSITE" id="PS51679">
    <property type="entry name" value="SAM_MT_C5"/>
    <property type="match status" value="1"/>
</dbReference>
<evidence type="ECO:0000256" key="7">
    <source>
        <dbReference type="RuleBase" id="RU000417"/>
    </source>
</evidence>
<evidence type="ECO:0000256" key="1">
    <source>
        <dbReference type="ARBA" id="ARBA00022603"/>
    </source>
</evidence>